<comment type="similarity">
    <text evidence="1">Belongs to the ATP-dependent AMP-binding enzyme family.</text>
</comment>
<dbReference type="InterPro" id="IPR045851">
    <property type="entry name" value="AMP-bd_C_sf"/>
</dbReference>
<dbReference type="OrthoDB" id="9803968at2"/>
<dbReference type="PANTHER" id="PTHR43201">
    <property type="entry name" value="ACYL-COA SYNTHETASE"/>
    <property type="match status" value="1"/>
</dbReference>
<sequence>MTGSLAALLAGTAARRPGHRALIRGSAHLTYGRLWERARRYAAVLHASGVRPGDAVALVLADDEQFPLVYFGVQAAGAVAVPLNGTASVSEIAHVLTDADVRFLVCASSLRARAGAAAEGLGTRVSTVAELERAAAHTRPEDAFVARRGDDPAVVFYTSGTTGAPKGVVLTQRNILRNVTTMAVTPYAFRSDDVLLGGLPLAHGFGQICSMLTAFEAGITLVMMERFSGKEALALAAEHRCTVFMGVPTMYLKLLDAVADGGPVPRFDRVYSGGSPLPVPTFHDVRRVFQCPVYEGYGMTETSTSLTYNHPGVPCRPGTVGVPIDDGVTVGVARPNADSVELLPVGEVGEIVVRGETVMAGYLGRPDLTAEVIRDGWFHTGDLGTLDADGYLTVVGRKKELILRGGYNVYPREVEEVLAEHPAVAHVAVVGVPHPVLGEEVWAVVVPTRSQEATCDLAEEIVDWGRQRLSRHKCPRHVEFARTLPLGASGKVLKRELVSTLGPVAASRSATESGAAVFRATGETLGGPVGGVPGPG</sequence>
<proteinExistence type="inferred from homology"/>
<dbReference type="PANTHER" id="PTHR43201:SF5">
    <property type="entry name" value="MEDIUM-CHAIN ACYL-COA LIGASE ACSF2, MITOCHONDRIAL"/>
    <property type="match status" value="1"/>
</dbReference>
<dbReference type="EMBL" id="QOIM01000039">
    <property type="protein sequence ID" value="RCG16164.1"/>
    <property type="molecule type" value="Genomic_DNA"/>
</dbReference>
<dbReference type="Proteomes" id="UP000253507">
    <property type="component" value="Unassembled WGS sequence"/>
</dbReference>
<dbReference type="GO" id="GO:0031956">
    <property type="term" value="F:medium-chain fatty acid-CoA ligase activity"/>
    <property type="evidence" value="ECO:0007669"/>
    <property type="project" value="TreeGrafter"/>
</dbReference>
<protein>
    <submittedName>
        <fullName evidence="5">Long-chain fatty acid--CoA ligase</fullName>
    </submittedName>
</protein>
<feature type="domain" description="AMP-dependent synthetase/ligase" evidence="3">
    <location>
        <begin position="12"/>
        <end position="363"/>
    </location>
</feature>
<dbReference type="PROSITE" id="PS00455">
    <property type="entry name" value="AMP_BINDING"/>
    <property type="match status" value="1"/>
</dbReference>
<reference evidence="5 6" key="1">
    <citation type="submission" date="2018-06" db="EMBL/GenBank/DDBJ databases">
        <title>Streptomyces reniochalinae sp. nov. and Streptomyces diacarnus sp. nov. from marine sponges.</title>
        <authorList>
            <person name="Li L."/>
        </authorList>
    </citation>
    <scope>NUCLEOTIDE SEQUENCE [LARGE SCALE GENOMIC DNA]</scope>
    <source>
        <strain evidence="5 6">LHW50302</strain>
    </source>
</reference>
<keyword evidence="2 5" id="KW-0436">Ligase</keyword>
<dbReference type="InterPro" id="IPR020845">
    <property type="entry name" value="AMP-binding_CS"/>
</dbReference>
<dbReference type="GO" id="GO:0006631">
    <property type="term" value="P:fatty acid metabolic process"/>
    <property type="evidence" value="ECO:0007669"/>
    <property type="project" value="TreeGrafter"/>
</dbReference>
<evidence type="ECO:0000313" key="5">
    <source>
        <dbReference type="EMBL" id="RCG16164.1"/>
    </source>
</evidence>
<accession>A0A367EDL7</accession>
<dbReference type="InterPro" id="IPR025110">
    <property type="entry name" value="AMP-bd_C"/>
</dbReference>
<name>A0A367EDL7_9ACTN</name>
<dbReference type="Gene3D" id="3.40.50.12780">
    <property type="entry name" value="N-terminal domain of ligase-like"/>
    <property type="match status" value="1"/>
</dbReference>
<dbReference type="Gene3D" id="3.30.300.30">
    <property type="match status" value="1"/>
</dbReference>
<dbReference type="RefSeq" id="WP_114017382.1">
    <property type="nucleotide sequence ID" value="NZ_QOIM01000039.1"/>
</dbReference>
<dbReference type="InterPro" id="IPR000873">
    <property type="entry name" value="AMP-dep_synth/lig_dom"/>
</dbReference>
<dbReference type="AlphaFoldDB" id="A0A367EDL7"/>
<organism evidence="5 6">
    <name type="scientific">Streptomyces reniochalinae</name>
    <dbReference type="NCBI Taxonomy" id="2250578"/>
    <lineage>
        <taxon>Bacteria</taxon>
        <taxon>Bacillati</taxon>
        <taxon>Actinomycetota</taxon>
        <taxon>Actinomycetes</taxon>
        <taxon>Kitasatosporales</taxon>
        <taxon>Streptomycetaceae</taxon>
        <taxon>Streptomyces</taxon>
    </lineage>
</organism>
<dbReference type="SUPFAM" id="SSF56801">
    <property type="entry name" value="Acetyl-CoA synthetase-like"/>
    <property type="match status" value="1"/>
</dbReference>
<dbReference type="InterPro" id="IPR042099">
    <property type="entry name" value="ANL_N_sf"/>
</dbReference>
<evidence type="ECO:0000313" key="6">
    <source>
        <dbReference type="Proteomes" id="UP000253507"/>
    </source>
</evidence>
<dbReference type="Pfam" id="PF00501">
    <property type="entry name" value="AMP-binding"/>
    <property type="match status" value="1"/>
</dbReference>
<gene>
    <name evidence="5" type="ORF">DQ392_21805</name>
</gene>
<evidence type="ECO:0000259" key="3">
    <source>
        <dbReference type="Pfam" id="PF00501"/>
    </source>
</evidence>
<dbReference type="Pfam" id="PF13193">
    <property type="entry name" value="AMP-binding_C"/>
    <property type="match status" value="1"/>
</dbReference>
<evidence type="ECO:0000259" key="4">
    <source>
        <dbReference type="Pfam" id="PF13193"/>
    </source>
</evidence>
<keyword evidence="6" id="KW-1185">Reference proteome</keyword>
<feature type="domain" description="AMP-binding enzyme C-terminal" evidence="4">
    <location>
        <begin position="413"/>
        <end position="491"/>
    </location>
</feature>
<evidence type="ECO:0000256" key="2">
    <source>
        <dbReference type="ARBA" id="ARBA00022598"/>
    </source>
</evidence>
<comment type="caution">
    <text evidence="5">The sequence shown here is derived from an EMBL/GenBank/DDBJ whole genome shotgun (WGS) entry which is preliminary data.</text>
</comment>
<evidence type="ECO:0000256" key="1">
    <source>
        <dbReference type="ARBA" id="ARBA00006432"/>
    </source>
</evidence>